<dbReference type="InterPro" id="IPR035924">
    <property type="entry name" value="FlaG-like_sf"/>
</dbReference>
<keyword evidence="1" id="KW-0282">Flagellum</keyword>
<dbReference type="PANTHER" id="PTHR37166:SF1">
    <property type="entry name" value="PROTEIN FLAG"/>
    <property type="match status" value="1"/>
</dbReference>
<proteinExistence type="predicted"/>
<reference evidence="2" key="1">
    <citation type="submission" date="2019-11" db="EMBL/GenBank/DDBJ databases">
        <title>Genome sequence of Heliorestis convoluta strain HH, an alkaliphilic and minimalistic phototrophic bacterium from a soda lake in Egypt.</title>
        <authorList>
            <person name="Dewey E.D."/>
            <person name="Stokes L.M."/>
            <person name="Burchell B.M."/>
            <person name="Shaffer K.N."/>
            <person name="Huntington A.M."/>
            <person name="Baker J.M."/>
            <person name="Nadendla S."/>
            <person name="Giglio M.G."/>
            <person name="Touchman J.W."/>
            <person name="Blankenship R.E."/>
            <person name="Madigan M.T."/>
            <person name="Sattley W.M."/>
        </authorList>
    </citation>
    <scope>NUCLEOTIDE SEQUENCE [LARGE SCALE GENOMIC DNA]</scope>
    <source>
        <strain evidence="2">HH</strain>
    </source>
</reference>
<dbReference type="SUPFAM" id="SSF160214">
    <property type="entry name" value="FlaG-like"/>
    <property type="match status" value="1"/>
</dbReference>
<dbReference type="Gene3D" id="3.30.160.170">
    <property type="entry name" value="FlaG-like"/>
    <property type="match status" value="1"/>
</dbReference>
<dbReference type="InterPro" id="IPR005186">
    <property type="entry name" value="FlaG"/>
</dbReference>
<dbReference type="Proteomes" id="UP000366051">
    <property type="component" value="Chromosome"/>
</dbReference>
<dbReference type="OrthoDB" id="9799867at2"/>
<dbReference type="AlphaFoldDB" id="A0A5Q2MZN4"/>
<dbReference type="PANTHER" id="PTHR37166">
    <property type="entry name" value="PROTEIN FLAG"/>
    <property type="match status" value="1"/>
</dbReference>
<evidence type="ECO:0000313" key="1">
    <source>
        <dbReference type="EMBL" id="QGG47501.1"/>
    </source>
</evidence>
<protein>
    <submittedName>
        <fullName evidence="1">FlaG flagellar protein</fullName>
    </submittedName>
</protein>
<dbReference type="KEGG" id="hcv:FTV88_1354"/>
<keyword evidence="2" id="KW-1185">Reference proteome</keyword>
<sequence>MDVSRIKKIDIPIIDNRTQKVSPDQGTAIDPMRNATMKKMTTNNVATNSFARMNNFENKAEFLKEEPIDEEQLKNSVEETNKALSSLNTSLQFSIHEGTDRMMVRVIDMKDHSVIKELPPREYLDMVARIRDMIGIFLDTRA</sequence>
<gene>
    <name evidence="1" type="primary">flaG</name>
    <name evidence="1" type="ORF">FTV88_1354</name>
</gene>
<dbReference type="EMBL" id="CP045875">
    <property type="protein sequence ID" value="QGG47501.1"/>
    <property type="molecule type" value="Genomic_DNA"/>
</dbReference>
<keyword evidence="1" id="KW-0969">Cilium</keyword>
<dbReference type="Pfam" id="PF03646">
    <property type="entry name" value="FlaG"/>
    <property type="match status" value="1"/>
</dbReference>
<keyword evidence="1" id="KW-0966">Cell projection</keyword>
<evidence type="ECO:0000313" key="2">
    <source>
        <dbReference type="Proteomes" id="UP000366051"/>
    </source>
</evidence>
<accession>A0A5Q2MZN4</accession>
<name>A0A5Q2MZN4_9FIRM</name>
<dbReference type="RefSeq" id="WP_153724861.1">
    <property type="nucleotide sequence ID" value="NZ_CP045875.1"/>
</dbReference>
<organism evidence="1 2">
    <name type="scientific">Heliorestis convoluta</name>
    <dbReference type="NCBI Taxonomy" id="356322"/>
    <lineage>
        <taxon>Bacteria</taxon>
        <taxon>Bacillati</taxon>
        <taxon>Bacillota</taxon>
        <taxon>Clostridia</taxon>
        <taxon>Eubacteriales</taxon>
        <taxon>Heliobacteriaceae</taxon>
        <taxon>Heliorestis</taxon>
    </lineage>
</organism>